<comment type="caution">
    <text evidence="2">The sequence shown here is derived from an EMBL/GenBank/DDBJ whole genome shotgun (WGS) entry which is preliminary data.</text>
</comment>
<keyword evidence="1" id="KW-0812">Transmembrane</keyword>
<dbReference type="EMBL" id="JAUSTO010000020">
    <property type="protein sequence ID" value="MDQ0153444.1"/>
    <property type="molecule type" value="Genomic_DNA"/>
</dbReference>
<gene>
    <name evidence="2" type="ORF">J2S20_002164</name>
</gene>
<name>A0AAE4ALQ0_9FIRM</name>
<dbReference type="AlphaFoldDB" id="A0AAE4ALQ0"/>
<protein>
    <submittedName>
        <fullName evidence="2">Uncharacterized protein</fullName>
    </submittedName>
</protein>
<feature type="transmembrane region" description="Helical" evidence="1">
    <location>
        <begin position="93"/>
        <end position="110"/>
    </location>
</feature>
<evidence type="ECO:0000313" key="3">
    <source>
        <dbReference type="Proteomes" id="UP001241537"/>
    </source>
</evidence>
<reference evidence="2" key="1">
    <citation type="submission" date="2023-07" db="EMBL/GenBank/DDBJ databases">
        <title>Genomic Encyclopedia of Type Strains, Phase IV (KMG-IV): sequencing the most valuable type-strain genomes for metagenomic binning, comparative biology and taxonomic classification.</title>
        <authorList>
            <person name="Goeker M."/>
        </authorList>
    </citation>
    <scope>NUCLEOTIDE SEQUENCE</scope>
    <source>
        <strain evidence="2">DSM 19659</strain>
    </source>
</reference>
<evidence type="ECO:0000256" key="1">
    <source>
        <dbReference type="SAM" id="Phobius"/>
    </source>
</evidence>
<proteinExistence type="predicted"/>
<feature type="transmembrane region" description="Helical" evidence="1">
    <location>
        <begin position="23"/>
        <end position="48"/>
    </location>
</feature>
<dbReference type="Proteomes" id="UP001241537">
    <property type="component" value="Unassembled WGS sequence"/>
</dbReference>
<keyword evidence="1" id="KW-0472">Membrane</keyword>
<keyword evidence="1" id="KW-1133">Transmembrane helix</keyword>
<evidence type="ECO:0000313" key="2">
    <source>
        <dbReference type="EMBL" id="MDQ0153444.1"/>
    </source>
</evidence>
<organism evidence="2 3">
    <name type="scientific">Moryella indoligenes</name>
    <dbReference type="NCBI Taxonomy" id="371674"/>
    <lineage>
        <taxon>Bacteria</taxon>
        <taxon>Bacillati</taxon>
        <taxon>Bacillota</taxon>
        <taxon>Clostridia</taxon>
        <taxon>Lachnospirales</taxon>
        <taxon>Lachnospiraceae</taxon>
        <taxon>Moryella</taxon>
    </lineage>
</organism>
<accession>A0AAE4ALQ0</accession>
<keyword evidence="3" id="KW-1185">Reference proteome</keyword>
<feature type="transmembrane region" description="Helical" evidence="1">
    <location>
        <begin position="152"/>
        <end position="172"/>
    </location>
</feature>
<dbReference type="InterPro" id="IPR046475">
    <property type="entry name" value="DUF6796"/>
</dbReference>
<sequence length="200" mass="22531">MNFVYKHLLLVDETMADRMGDQLLMAFSLPVWILFVAFWLPMIIVQFLAFSKELTPYPSYARWFSVPVGAIPFGMMGLGIGAGSALGPAIETMCLNVGNIFMFAGLLAALPDEKRFEAFREEQARRRQREAGQRLFVPVFFSPDGSSRFSPVFGYGMFRSGVPIPLFAGFFWNIRRIRGFFVPACVGFGNMSVLCHKNQI</sequence>
<feature type="transmembrane region" description="Helical" evidence="1">
    <location>
        <begin position="60"/>
        <end position="81"/>
    </location>
</feature>
<dbReference type="Pfam" id="PF20599">
    <property type="entry name" value="DUF6796"/>
    <property type="match status" value="1"/>
</dbReference>